<name>A0ACB9WIA2_CHAAC</name>
<keyword evidence="2" id="KW-1185">Reference proteome</keyword>
<evidence type="ECO:0000313" key="2">
    <source>
        <dbReference type="Proteomes" id="UP001057452"/>
    </source>
</evidence>
<accession>A0ACB9WIA2</accession>
<proteinExistence type="predicted"/>
<reference evidence="1" key="1">
    <citation type="submission" date="2022-05" db="EMBL/GenBank/DDBJ databases">
        <title>Chromosome-level genome of Chaenocephalus aceratus.</title>
        <authorList>
            <person name="Park H."/>
        </authorList>
    </citation>
    <scope>NUCLEOTIDE SEQUENCE</scope>
    <source>
        <strain evidence="1">KU_202001</strain>
    </source>
</reference>
<protein>
    <submittedName>
        <fullName evidence="1">Uncharacterized protein</fullName>
    </submittedName>
</protein>
<dbReference type="Proteomes" id="UP001057452">
    <property type="component" value="Chromosome 22"/>
</dbReference>
<organism evidence="1 2">
    <name type="scientific">Chaenocephalus aceratus</name>
    <name type="common">Blackfin icefish</name>
    <name type="synonym">Chaenichthys aceratus</name>
    <dbReference type="NCBI Taxonomy" id="36190"/>
    <lineage>
        <taxon>Eukaryota</taxon>
        <taxon>Metazoa</taxon>
        <taxon>Chordata</taxon>
        <taxon>Craniata</taxon>
        <taxon>Vertebrata</taxon>
        <taxon>Euteleostomi</taxon>
        <taxon>Actinopterygii</taxon>
        <taxon>Neopterygii</taxon>
        <taxon>Teleostei</taxon>
        <taxon>Neoteleostei</taxon>
        <taxon>Acanthomorphata</taxon>
        <taxon>Eupercaria</taxon>
        <taxon>Perciformes</taxon>
        <taxon>Notothenioidei</taxon>
        <taxon>Channichthyidae</taxon>
        <taxon>Chaenocephalus</taxon>
    </lineage>
</organism>
<dbReference type="EMBL" id="CM043806">
    <property type="protein sequence ID" value="KAI4812912.1"/>
    <property type="molecule type" value="Genomic_DNA"/>
</dbReference>
<comment type="caution">
    <text evidence="1">The sequence shown here is derived from an EMBL/GenBank/DDBJ whole genome shotgun (WGS) entry which is preliminary data.</text>
</comment>
<gene>
    <name evidence="1" type="ORF">KUCAC02_024274</name>
</gene>
<sequence length="261" mass="29340">MRRSAGTPDTGLNRLAAIKESSTYPYSSQDYSAHLSQHRPYSRRSIVLDEDDSRSVISNMSEDGESCATSAADLADLRGLYDYERPESACSYSSDMSRSMGKPPTVPPKSEKALQRAKRLTTRRIKKDISKTVADSPVELRSLFRKTPIFLPPLRYAPTSAELWLPLIFPHLSPSLMLQQRGLAWLIYTLSTNLLTAMLLPMPLVLSPSQLHHLMPMPPFPSLLPRLMLLALLPTLLLLRQLLMFLLLPLSIMPNTQLQLQ</sequence>
<evidence type="ECO:0000313" key="1">
    <source>
        <dbReference type="EMBL" id="KAI4812912.1"/>
    </source>
</evidence>